<dbReference type="SUPFAM" id="SSF56112">
    <property type="entry name" value="Protein kinase-like (PK-like)"/>
    <property type="match status" value="1"/>
</dbReference>
<dbReference type="InterPro" id="IPR011009">
    <property type="entry name" value="Kinase-like_dom_sf"/>
</dbReference>
<gene>
    <name evidence="1" type="ORF">GCM10010910_18800</name>
</gene>
<sequence length="321" mass="34667">MTIGADRQRQAWDELPEEMRTAAASILGSPIVGATTQNGGFSPGSADRVVTASGRRAFVKTAIADHNEESAELHEREARIVAALGPELPVPALLGASARDGWVVAVYEEIVGRHPETPWRADELAAVFDAFERITRHRAPDDLERSLPSAADALGTDGFAVAGWAQVSAALIDSLEHRELVRELLSGPIGELGILVEELRGDRLLHLDARADNILIREDGAAVIVDWPYACIGAAWVDPLSLLVDVAYLDPEADVRALLAHPILAGLAPDTIRRFFFQLAGHFLAKSELPAPPGIPGLRAFQREEGVTCLRLVRAFSDHED</sequence>
<protein>
    <recommendedName>
        <fullName evidence="3">Aminoglycoside phosphotransferase</fullName>
    </recommendedName>
</protein>
<dbReference type="RefSeq" id="WP_188701229.1">
    <property type="nucleotide sequence ID" value="NZ_BMMQ01000005.1"/>
</dbReference>
<reference evidence="2" key="1">
    <citation type="journal article" date="2019" name="Int. J. Syst. Evol. Microbiol.">
        <title>The Global Catalogue of Microorganisms (GCM) 10K type strain sequencing project: providing services to taxonomists for standard genome sequencing and annotation.</title>
        <authorList>
            <consortium name="The Broad Institute Genomics Platform"/>
            <consortium name="The Broad Institute Genome Sequencing Center for Infectious Disease"/>
            <person name="Wu L."/>
            <person name="Ma J."/>
        </authorList>
    </citation>
    <scope>NUCLEOTIDE SEQUENCE [LARGE SCALE GENOMIC DNA]</scope>
    <source>
        <strain evidence="2">CGMCC 4.7181</strain>
    </source>
</reference>
<dbReference type="EMBL" id="BMMQ01000005">
    <property type="protein sequence ID" value="GGO64293.1"/>
    <property type="molecule type" value="Genomic_DNA"/>
</dbReference>
<comment type="caution">
    <text evidence="1">The sequence shown here is derived from an EMBL/GenBank/DDBJ whole genome shotgun (WGS) entry which is preliminary data.</text>
</comment>
<evidence type="ECO:0000313" key="1">
    <source>
        <dbReference type="EMBL" id="GGO64293.1"/>
    </source>
</evidence>
<dbReference type="Proteomes" id="UP000638043">
    <property type="component" value="Unassembled WGS sequence"/>
</dbReference>
<evidence type="ECO:0008006" key="3">
    <source>
        <dbReference type="Google" id="ProtNLM"/>
    </source>
</evidence>
<name>A0ABQ2N0S2_9MICO</name>
<proteinExistence type="predicted"/>
<accession>A0ABQ2N0S2</accession>
<evidence type="ECO:0000313" key="2">
    <source>
        <dbReference type="Proteomes" id="UP000638043"/>
    </source>
</evidence>
<dbReference type="Gene3D" id="3.30.200.20">
    <property type="entry name" value="Phosphorylase Kinase, domain 1"/>
    <property type="match status" value="1"/>
</dbReference>
<dbReference type="Gene3D" id="3.90.1200.10">
    <property type="match status" value="1"/>
</dbReference>
<organism evidence="1 2">
    <name type="scientific">Microbacterium nanhaiense</name>
    <dbReference type="NCBI Taxonomy" id="1301026"/>
    <lineage>
        <taxon>Bacteria</taxon>
        <taxon>Bacillati</taxon>
        <taxon>Actinomycetota</taxon>
        <taxon>Actinomycetes</taxon>
        <taxon>Micrococcales</taxon>
        <taxon>Microbacteriaceae</taxon>
        <taxon>Microbacterium</taxon>
    </lineage>
</organism>
<keyword evidence="2" id="KW-1185">Reference proteome</keyword>